<dbReference type="HOGENOM" id="CLU_2736616_0_0_10"/>
<dbReference type="STRING" id="1127696.HMPREF9134_01049"/>
<name>L1NCQ3_9PORP</name>
<evidence type="ECO:0000313" key="2">
    <source>
        <dbReference type="Proteomes" id="UP000010408"/>
    </source>
</evidence>
<gene>
    <name evidence="1" type="ORF">HMPREF9134_01049</name>
</gene>
<sequence length="71" mass="8336">MIRHGDRYKRGALYSFSKTHNLSFLNQRNTSSPTLTQPSINKEYTKAQEYRSTSYHNSLKRLTTTRLDDLP</sequence>
<dbReference type="EMBL" id="AMEQ01000029">
    <property type="protein sequence ID" value="EKY01143.1"/>
    <property type="molecule type" value="Genomic_DNA"/>
</dbReference>
<dbReference type="Proteomes" id="UP000010408">
    <property type="component" value="Unassembled WGS sequence"/>
</dbReference>
<accession>L1NCQ3</accession>
<evidence type="ECO:0000313" key="1">
    <source>
        <dbReference type="EMBL" id="EKY01143.1"/>
    </source>
</evidence>
<protein>
    <submittedName>
        <fullName evidence="1">Uncharacterized protein</fullName>
    </submittedName>
</protein>
<reference evidence="1 2" key="1">
    <citation type="submission" date="2012-05" db="EMBL/GenBank/DDBJ databases">
        <authorList>
            <person name="Weinstock G."/>
            <person name="Sodergren E."/>
            <person name="Lobos E.A."/>
            <person name="Fulton L."/>
            <person name="Fulton R."/>
            <person name="Courtney L."/>
            <person name="Fronick C."/>
            <person name="O'Laughlin M."/>
            <person name="Godfrey J."/>
            <person name="Wilson R.M."/>
            <person name="Miner T."/>
            <person name="Farmer C."/>
            <person name="Delehaunty K."/>
            <person name="Cordes M."/>
            <person name="Minx P."/>
            <person name="Tomlinson C."/>
            <person name="Chen J."/>
            <person name="Wollam A."/>
            <person name="Pepin K.H."/>
            <person name="Bhonagiri V."/>
            <person name="Zhang X."/>
            <person name="Suruliraj S."/>
            <person name="Warren W."/>
            <person name="Mitreva M."/>
            <person name="Mardis E.R."/>
            <person name="Wilson R.K."/>
        </authorList>
    </citation>
    <scope>NUCLEOTIDE SEQUENCE [LARGE SCALE GENOMIC DNA]</scope>
    <source>
        <strain evidence="1 2">F0037</strain>
    </source>
</reference>
<organism evidence="1 2">
    <name type="scientific">Porphyromonas catoniae F0037</name>
    <dbReference type="NCBI Taxonomy" id="1127696"/>
    <lineage>
        <taxon>Bacteria</taxon>
        <taxon>Pseudomonadati</taxon>
        <taxon>Bacteroidota</taxon>
        <taxon>Bacteroidia</taxon>
        <taxon>Bacteroidales</taxon>
        <taxon>Porphyromonadaceae</taxon>
        <taxon>Porphyromonas</taxon>
    </lineage>
</organism>
<comment type="caution">
    <text evidence="1">The sequence shown here is derived from an EMBL/GenBank/DDBJ whole genome shotgun (WGS) entry which is preliminary data.</text>
</comment>
<dbReference type="AlphaFoldDB" id="L1NCQ3"/>
<proteinExistence type="predicted"/>